<comment type="function">
    <text evidence="5">Catalyzes the formation of 2'-nucleotide products from 2',3'-cyclic substrates. May participate in RNA metabolism in the myelinating cell, CNP is the third most abundant protein in central nervous system myelin.</text>
</comment>
<gene>
    <name evidence="7" type="ORF">LAZ67_5001165</name>
</gene>
<comment type="similarity">
    <text evidence="3">Belongs to the 2H phosphoesterase superfamily. CNPase family.</text>
</comment>
<feature type="compositionally biased region" description="Basic and acidic residues" evidence="6">
    <location>
        <begin position="8"/>
        <end position="17"/>
    </location>
</feature>
<protein>
    <recommendedName>
        <fullName evidence="9">2',3'-cyclic-nucleotide 3'-phosphodiesterase</fullName>
    </recommendedName>
</protein>
<dbReference type="InterPro" id="IPR009097">
    <property type="entry name" value="Cyclic_Pdiesterase"/>
</dbReference>
<evidence type="ECO:0008006" key="9">
    <source>
        <dbReference type="Google" id="ProtNLM"/>
    </source>
</evidence>
<dbReference type="PANTHER" id="PTHR10156">
    <property type="entry name" value="2',3'-CYCLIC-NUCLEOTIDE 3'-PHOSPHODIESTERASE"/>
    <property type="match status" value="1"/>
</dbReference>
<dbReference type="Proteomes" id="UP001235939">
    <property type="component" value="Chromosome 05"/>
</dbReference>
<comment type="subunit">
    <text evidence="4">Exists as monomers and homodimers.</text>
</comment>
<organism evidence="7 8">
    <name type="scientific">Cordylochernes scorpioides</name>
    <dbReference type="NCBI Taxonomy" id="51811"/>
    <lineage>
        <taxon>Eukaryota</taxon>
        <taxon>Metazoa</taxon>
        <taxon>Ecdysozoa</taxon>
        <taxon>Arthropoda</taxon>
        <taxon>Chelicerata</taxon>
        <taxon>Arachnida</taxon>
        <taxon>Pseudoscorpiones</taxon>
        <taxon>Cheliferoidea</taxon>
        <taxon>Chernetidae</taxon>
        <taxon>Cordylochernes</taxon>
    </lineage>
</organism>
<dbReference type="EMBL" id="CP092867">
    <property type="protein sequence ID" value="UYV67543.1"/>
    <property type="molecule type" value="Genomic_DNA"/>
</dbReference>
<name>A0ABY6KIF6_9ARAC</name>
<evidence type="ECO:0000256" key="3">
    <source>
        <dbReference type="ARBA" id="ARBA00008662"/>
    </source>
</evidence>
<evidence type="ECO:0000313" key="7">
    <source>
        <dbReference type="EMBL" id="UYV67543.1"/>
    </source>
</evidence>
<dbReference type="PANTHER" id="PTHR10156:SF0">
    <property type="entry name" value="2',3'-CYCLIC-NUCLEOTIDE 3'-PHOSPHODIESTERASE"/>
    <property type="match status" value="1"/>
</dbReference>
<sequence>MLRVIAKERKANSREFSEASGYGERPDGESLRSYSGPRNPHSVYNERKRLQLLSEERIEDIVATFDFIAQRETIDYLNDHGRIVFCVRGFPGSGKESLRELLEQTYPTAKIFCAKLCPFDKDQSNRGKSHSWCKDLLIEALKMGHSPLILVNSFIKEFELEQYLSELRNFACTIIMMDTSNFFEFGIKDLVKTTHQKLDEEYFSKRLSKWCDYIPWYTGWFLNPADSDELFQYAIKVLDPISYALETELNLDLFDFLEEHYSQVKEIFCLATFCNAGFAPGSLEYYLSNNMTSNKESQTKASVKGREQRQN</sequence>
<comment type="subcellular location">
    <subcellularLocation>
        <location evidence="2">Melanosome</location>
    </subcellularLocation>
</comment>
<dbReference type="InterPro" id="IPR008431">
    <property type="entry name" value="CNPase"/>
</dbReference>
<evidence type="ECO:0000256" key="6">
    <source>
        <dbReference type="SAM" id="MobiDB-lite"/>
    </source>
</evidence>
<comment type="catalytic activity">
    <reaction evidence="1">
        <text>a nucleoside 2',3'-cyclic phosphate + H2O = a nucleoside 2'-phosphate + H(+)</text>
        <dbReference type="Rhea" id="RHEA:14489"/>
        <dbReference type="ChEBI" id="CHEBI:15377"/>
        <dbReference type="ChEBI" id="CHEBI:15378"/>
        <dbReference type="ChEBI" id="CHEBI:66954"/>
        <dbReference type="ChEBI" id="CHEBI:78552"/>
        <dbReference type="EC" id="3.1.4.37"/>
    </reaction>
</comment>
<reference evidence="7 8" key="1">
    <citation type="submission" date="2022-01" db="EMBL/GenBank/DDBJ databases">
        <title>A chromosomal length assembly of Cordylochernes scorpioides.</title>
        <authorList>
            <person name="Zeh D."/>
            <person name="Zeh J."/>
        </authorList>
    </citation>
    <scope>NUCLEOTIDE SEQUENCE [LARGE SCALE GENOMIC DNA]</scope>
    <source>
        <strain evidence="7">IN4F17</strain>
        <tissue evidence="7">Whole Body</tissue>
    </source>
</reference>
<feature type="region of interest" description="Disordered" evidence="6">
    <location>
        <begin position="8"/>
        <end position="40"/>
    </location>
</feature>
<dbReference type="Gene3D" id="3.40.50.300">
    <property type="entry name" value="P-loop containing nucleotide triphosphate hydrolases"/>
    <property type="match status" value="1"/>
</dbReference>
<proteinExistence type="inferred from homology"/>
<dbReference type="Gene3D" id="3.90.1740.10">
    <property type="entry name" value="2',3'-cyclic nucleotide 3'-phosphodiesterase superfamily"/>
    <property type="match status" value="1"/>
</dbReference>
<evidence type="ECO:0000256" key="5">
    <source>
        <dbReference type="ARBA" id="ARBA00045937"/>
    </source>
</evidence>
<keyword evidence="8" id="KW-1185">Reference proteome</keyword>
<dbReference type="SUPFAM" id="SSF55144">
    <property type="entry name" value="LigT-like"/>
    <property type="match status" value="1"/>
</dbReference>
<accession>A0ABY6KIF6</accession>
<evidence type="ECO:0000256" key="2">
    <source>
        <dbReference type="ARBA" id="ARBA00004223"/>
    </source>
</evidence>
<evidence type="ECO:0000256" key="1">
    <source>
        <dbReference type="ARBA" id="ARBA00000610"/>
    </source>
</evidence>
<dbReference type="InterPro" id="IPR027417">
    <property type="entry name" value="P-loop_NTPase"/>
</dbReference>
<evidence type="ECO:0000313" key="8">
    <source>
        <dbReference type="Proteomes" id="UP001235939"/>
    </source>
</evidence>
<evidence type="ECO:0000256" key="4">
    <source>
        <dbReference type="ARBA" id="ARBA00011781"/>
    </source>
</evidence>